<comment type="caution">
    <text evidence="2">The sequence shown here is derived from an EMBL/GenBank/DDBJ whole genome shotgun (WGS) entry which is preliminary data.</text>
</comment>
<reference evidence="2 3" key="1">
    <citation type="submission" date="2023-07" db="EMBL/GenBank/DDBJ databases">
        <title>Comparative genomics of wheat-associated soil bacteria to identify genetic determinants of phenazine resistance.</title>
        <authorList>
            <person name="Mouncey N."/>
        </authorList>
    </citation>
    <scope>NUCLEOTIDE SEQUENCE [LARGE SCALE GENOMIC DNA]</scope>
    <source>
        <strain evidence="2 3">W4I19-2</strain>
    </source>
</reference>
<dbReference type="RefSeq" id="WP_306950408.1">
    <property type="nucleotide sequence ID" value="NZ_JAUSYA010000001.1"/>
</dbReference>
<feature type="transmembrane region" description="Helical" evidence="1">
    <location>
        <begin position="35"/>
        <end position="53"/>
    </location>
</feature>
<evidence type="ECO:0000313" key="3">
    <source>
        <dbReference type="Proteomes" id="UP001243364"/>
    </source>
</evidence>
<organism evidence="2 3">
    <name type="scientific">Streptomyces achromogenes</name>
    <dbReference type="NCBI Taxonomy" id="67255"/>
    <lineage>
        <taxon>Bacteria</taxon>
        <taxon>Bacillati</taxon>
        <taxon>Actinomycetota</taxon>
        <taxon>Actinomycetes</taxon>
        <taxon>Kitasatosporales</taxon>
        <taxon>Streptomycetaceae</taxon>
        <taxon>Streptomyces</taxon>
    </lineage>
</organism>
<sequence>MTASRSRATLAALLAVLACVEVVLISSDTSDGVRYGVGAALAVGILVLVGRLAKGGSSD</sequence>
<dbReference type="EMBL" id="JAUSYA010000001">
    <property type="protein sequence ID" value="MDQ0684909.1"/>
    <property type="molecule type" value="Genomic_DNA"/>
</dbReference>
<dbReference type="Proteomes" id="UP001243364">
    <property type="component" value="Unassembled WGS sequence"/>
</dbReference>
<name>A0ABU0Q2L9_STRAH</name>
<dbReference type="PROSITE" id="PS51257">
    <property type="entry name" value="PROKAR_LIPOPROTEIN"/>
    <property type="match status" value="1"/>
</dbReference>
<gene>
    <name evidence="2" type="ORF">QFZ56_003872</name>
</gene>
<keyword evidence="1" id="KW-1133">Transmembrane helix</keyword>
<proteinExistence type="predicted"/>
<evidence type="ECO:0000256" key="1">
    <source>
        <dbReference type="SAM" id="Phobius"/>
    </source>
</evidence>
<accession>A0ABU0Q2L9</accession>
<keyword evidence="1" id="KW-0812">Transmembrane</keyword>
<keyword evidence="1" id="KW-0472">Membrane</keyword>
<keyword evidence="3" id="KW-1185">Reference proteome</keyword>
<protein>
    <submittedName>
        <fullName evidence="2">Uncharacterized protein</fullName>
    </submittedName>
</protein>
<evidence type="ECO:0000313" key="2">
    <source>
        <dbReference type="EMBL" id="MDQ0684909.1"/>
    </source>
</evidence>